<evidence type="ECO:0000313" key="2">
    <source>
        <dbReference type="EMBL" id="BCS25802.1"/>
    </source>
</evidence>
<dbReference type="RefSeq" id="XP_041557996.1">
    <property type="nucleotide sequence ID" value="XM_041705519.1"/>
</dbReference>
<sequence length="104" mass="11907">MPPPVLKDSKRILLARVVKHMTAEAELVVRLHFRHPLNGSQQSSSVPWILLLLWFIGYFLLTCSPLKLFAEATSMQRERALSIELPLPPRSSRLNLQDSKLEFS</sequence>
<name>A0A7R7XR16_9EURO</name>
<reference evidence="2" key="2">
    <citation type="submission" date="2021-02" db="EMBL/GenBank/DDBJ databases">
        <title>Aspergillus puulaauensis MK2 genome sequence.</title>
        <authorList>
            <person name="Futagami T."/>
            <person name="Mori K."/>
            <person name="Kadooka C."/>
            <person name="Tanaka T."/>
        </authorList>
    </citation>
    <scope>NUCLEOTIDE SEQUENCE</scope>
    <source>
        <strain evidence="2">MK2</strain>
    </source>
</reference>
<dbReference type="Proteomes" id="UP000654913">
    <property type="component" value="Chromosome 5"/>
</dbReference>
<protein>
    <submittedName>
        <fullName evidence="2">Uncharacterized protein</fullName>
    </submittedName>
</protein>
<keyword evidence="3" id="KW-1185">Reference proteome</keyword>
<keyword evidence="1" id="KW-1133">Transmembrane helix</keyword>
<reference evidence="2" key="1">
    <citation type="submission" date="2021-01" db="EMBL/GenBank/DDBJ databases">
        <authorList>
            <consortium name="Aspergillus puulaauensis MK2 genome sequencing consortium"/>
            <person name="Kazuki M."/>
            <person name="Futagami T."/>
        </authorList>
    </citation>
    <scope>NUCLEOTIDE SEQUENCE</scope>
    <source>
        <strain evidence="2">MK2</strain>
    </source>
</reference>
<evidence type="ECO:0000256" key="1">
    <source>
        <dbReference type="SAM" id="Phobius"/>
    </source>
</evidence>
<evidence type="ECO:0000313" key="3">
    <source>
        <dbReference type="Proteomes" id="UP000654913"/>
    </source>
</evidence>
<feature type="transmembrane region" description="Helical" evidence="1">
    <location>
        <begin position="46"/>
        <end position="69"/>
    </location>
</feature>
<keyword evidence="1" id="KW-0812">Transmembrane</keyword>
<dbReference type="KEGG" id="apuu:APUU_50513A"/>
<accession>A0A7R7XR16</accession>
<dbReference type="GeneID" id="64975807"/>
<keyword evidence="1" id="KW-0472">Membrane</keyword>
<gene>
    <name evidence="2" type="ORF">APUU_50513A</name>
</gene>
<organism evidence="2 3">
    <name type="scientific">Aspergillus puulaauensis</name>
    <dbReference type="NCBI Taxonomy" id="1220207"/>
    <lineage>
        <taxon>Eukaryota</taxon>
        <taxon>Fungi</taxon>
        <taxon>Dikarya</taxon>
        <taxon>Ascomycota</taxon>
        <taxon>Pezizomycotina</taxon>
        <taxon>Eurotiomycetes</taxon>
        <taxon>Eurotiomycetidae</taxon>
        <taxon>Eurotiales</taxon>
        <taxon>Aspergillaceae</taxon>
        <taxon>Aspergillus</taxon>
    </lineage>
</organism>
<dbReference type="AlphaFoldDB" id="A0A7R7XR16"/>
<dbReference type="EMBL" id="AP024447">
    <property type="protein sequence ID" value="BCS25802.1"/>
    <property type="molecule type" value="Genomic_DNA"/>
</dbReference>
<proteinExistence type="predicted"/>